<evidence type="ECO:0000313" key="2">
    <source>
        <dbReference type="EMBL" id="KAG5647973.1"/>
    </source>
</evidence>
<dbReference type="PANTHER" id="PTHR38696">
    <property type="entry name" value="MEDIATOR OF RNA POLYMERASE II TRANSCRIPTION SUBUNIT 13"/>
    <property type="match status" value="1"/>
</dbReference>
<dbReference type="OrthoDB" id="3255427at2759"/>
<protein>
    <submittedName>
        <fullName evidence="2">Uncharacterized protein</fullName>
    </submittedName>
</protein>
<name>A0A9P7GG27_9AGAR</name>
<feature type="region of interest" description="Disordered" evidence="1">
    <location>
        <begin position="59"/>
        <end position="121"/>
    </location>
</feature>
<reference evidence="2" key="1">
    <citation type="submission" date="2020-07" db="EMBL/GenBank/DDBJ databases">
        <authorList>
            <person name="Nieuwenhuis M."/>
            <person name="Van De Peppel L.J.J."/>
        </authorList>
    </citation>
    <scope>NUCLEOTIDE SEQUENCE</scope>
    <source>
        <strain evidence="2">AP01</strain>
        <tissue evidence="2">Mycelium</tissue>
    </source>
</reference>
<dbReference type="Proteomes" id="UP000775547">
    <property type="component" value="Unassembled WGS sequence"/>
</dbReference>
<dbReference type="AlphaFoldDB" id="A0A9P7GG27"/>
<feature type="compositionally biased region" description="Low complexity" evidence="1">
    <location>
        <begin position="82"/>
        <end position="104"/>
    </location>
</feature>
<evidence type="ECO:0000256" key="1">
    <source>
        <dbReference type="SAM" id="MobiDB-lite"/>
    </source>
</evidence>
<reference evidence="2" key="2">
    <citation type="submission" date="2021-10" db="EMBL/GenBank/DDBJ databases">
        <title>Phylogenomics reveals ancestral predisposition of the termite-cultivated fungus Termitomyces towards a domesticated lifestyle.</title>
        <authorList>
            <person name="Auxier B."/>
            <person name="Grum-Grzhimaylo A."/>
            <person name="Cardenas M.E."/>
            <person name="Lodge J.D."/>
            <person name="Laessoe T."/>
            <person name="Pedersen O."/>
            <person name="Smith M.E."/>
            <person name="Kuyper T.W."/>
            <person name="Franco-Molano E.A."/>
            <person name="Baroni T.J."/>
            <person name="Aanen D.K."/>
        </authorList>
    </citation>
    <scope>NUCLEOTIDE SEQUENCE</scope>
    <source>
        <strain evidence="2">AP01</strain>
        <tissue evidence="2">Mycelium</tissue>
    </source>
</reference>
<organism evidence="2 3">
    <name type="scientific">Asterophora parasitica</name>
    <dbReference type="NCBI Taxonomy" id="117018"/>
    <lineage>
        <taxon>Eukaryota</taxon>
        <taxon>Fungi</taxon>
        <taxon>Dikarya</taxon>
        <taxon>Basidiomycota</taxon>
        <taxon>Agaricomycotina</taxon>
        <taxon>Agaricomycetes</taxon>
        <taxon>Agaricomycetidae</taxon>
        <taxon>Agaricales</taxon>
        <taxon>Tricholomatineae</taxon>
        <taxon>Lyophyllaceae</taxon>
        <taxon>Asterophora</taxon>
    </lineage>
</organism>
<proteinExistence type="predicted"/>
<feature type="compositionally biased region" description="Polar residues" evidence="1">
    <location>
        <begin position="106"/>
        <end position="121"/>
    </location>
</feature>
<sequence length="369" mass="41290">MQSQSQSYPNYPYYGQPIYQQPHAQYMGPGPSNGYPQYPYPANNLYVPPAAPQERIEPFIPPNPTAAAPRGKSHRRTATTPAGPLKSALKKSSAVAAPAATEALTRQPTYPGSGFPNPQISRPRLLSNNFRGFHSDLNHEEFRPLHMFMLLIGNNELRLENIMDPALRELRSTILPLWPEGVESDSQHGHDWTVRFRSNPWTLQGPHVATALHIIVELWTLFARRGFAFQTSMNIGSPTPRLVFEVKSHDPISQFFLAYFSHGGRRLHLIKPPTVVDDTLGSQLKAYLPRRITEESVSRDVRIIEVKKQSGPGVTEVEPQFFLMHVLKCLYGLGYTLQASVPLGRRGPLGLRAGKEMLVFRGTVPDSKA</sequence>
<evidence type="ECO:0000313" key="3">
    <source>
        <dbReference type="Proteomes" id="UP000775547"/>
    </source>
</evidence>
<gene>
    <name evidence="2" type="ORF">DXG03_007007</name>
</gene>
<accession>A0A9P7GG27</accession>
<dbReference type="EMBL" id="JABCKV010000005">
    <property type="protein sequence ID" value="KAG5647973.1"/>
    <property type="molecule type" value="Genomic_DNA"/>
</dbReference>
<comment type="caution">
    <text evidence="2">The sequence shown here is derived from an EMBL/GenBank/DDBJ whole genome shotgun (WGS) entry which is preliminary data.</text>
</comment>
<keyword evidence="3" id="KW-1185">Reference proteome</keyword>
<dbReference type="PANTHER" id="PTHR38696:SF1">
    <property type="entry name" value="MEDIATOR OF RNA POLYMERASE II TRANSCRIPTION SUBUNIT 13"/>
    <property type="match status" value="1"/>
</dbReference>